<feature type="compositionally biased region" description="Basic and acidic residues" evidence="1">
    <location>
        <begin position="239"/>
        <end position="264"/>
    </location>
</feature>
<protein>
    <submittedName>
        <fullName evidence="4">Brr6-like protein number 1</fullName>
    </submittedName>
</protein>
<feature type="compositionally biased region" description="Polar residues" evidence="1">
    <location>
        <begin position="228"/>
        <end position="238"/>
    </location>
</feature>
<name>A0A078AGQ9_STYLE</name>
<feature type="domain" description="Brl1/Brr6" evidence="3">
    <location>
        <begin position="289"/>
        <end position="405"/>
    </location>
</feature>
<reference evidence="4 5" key="1">
    <citation type="submission" date="2014-06" db="EMBL/GenBank/DDBJ databases">
        <authorList>
            <person name="Swart Estienne"/>
        </authorList>
    </citation>
    <scope>NUCLEOTIDE SEQUENCE [LARGE SCALE GENOMIC DNA]</scope>
    <source>
        <strain evidence="4 5">130c</strain>
    </source>
</reference>
<sequence>MYSTIPTKNRIQTYVNTHYDDKPSYNSDDSSAQEAQSIGSFTANIASNRSSQNKDDDVDEDSQQEQERSYSYTRAKIHKIYEIKKKLDQRKNKDFNENLVNDRTHFKQQISKGTKQQTTAQSSFGQKLNNQTSSSISLSKTPQQTIRAQNLPINTNYHQINNPETDIDMRLEEQVCQDSLANYSREQQEFIHSNIHAIDRDQDMMEEQYIPQQEYQLIAKSPIRNKADQNGQLVQVKSSPEKIRQERSLKSSFSSKDHEDDFPKNSKSYQYYNNKFDSKCDPENMPFILNRYLYLATRFFLLQIFQVKEDLYHKMKTENDQITYEIQQCRIDYHENKCNPSTRVRALEQFCQDKEVCMNRDPQLINKNTKIMVKLLAEIINDFFEPLTYKTMAFMLLSGLCIFMFSECLGRRTIRQQPHQQQSQVS</sequence>
<organism evidence="4 5">
    <name type="scientific">Stylonychia lemnae</name>
    <name type="common">Ciliate</name>
    <dbReference type="NCBI Taxonomy" id="5949"/>
    <lineage>
        <taxon>Eukaryota</taxon>
        <taxon>Sar</taxon>
        <taxon>Alveolata</taxon>
        <taxon>Ciliophora</taxon>
        <taxon>Intramacronucleata</taxon>
        <taxon>Spirotrichea</taxon>
        <taxon>Stichotrichia</taxon>
        <taxon>Sporadotrichida</taxon>
        <taxon>Oxytrichidae</taxon>
        <taxon>Stylonychinae</taxon>
        <taxon>Stylonychia</taxon>
    </lineage>
</organism>
<keyword evidence="5" id="KW-1185">Reference proteome</keyword>
<keyword evidence="2" id="KW-1133">Transmembrane helix</keyword>
<dbReference type="GO" id="GO:0031965">
    <property type="term" value="C:nuclear membrane"/>
    <property type="evidence" value="ECO:0007669"/>
    <property type="project" value="InterPro"/>
</dbReference>
<evidence type="ECO:0000256" key="1">
    <source>
        <dbReference type="SAM" id="MobiDB-lite"/>
    </source>
</evidence>
<dbReference type="OrthoDB" id="343714at2759"/>
<feature type="compositionally biased region" description="Polar residues" evidence="1">
    <location>
        <begin position="24"/>
        <end position="49"/>
    </location>
</feature>
<dbReference type="SMART" id="SM01042">
    <property type="entry name" value="Brr6_like_C_C"/>
    <property type="match status" value="1"/>
</dbReference>
<evidence type="ECO:0000259" key="3">
    <source>
        <dbReference type="SMART" id="SM01042"/>
    </source>
</evidence>
<proteinExistence type="predicted"/>
<dbReference type="InterPro" id="IPR018767">
    <property type="entry name" value="Brl1/Brr6_dom"/>
</dbReference>
<keyword evidence="2" id="KW-0812">Transmembrane</keyword>
<evidence type="ECO:0000313" key="4">
    <source>
        <dbReference type="EMBL" id="CDW81379.1"/>
    </source>
</evidence>
<feature type="compositionally biased region" description="Polar residues" evidence="1">
    <location>
        <begin position="107"/>
        <end position="143"/>
    </location>
</feature>
<dbReference type="AlphaFoldDB" id="A0A078AGQ9"/>
<feature type="transmembrane region" description="Helical" evidence="2">
    <location>
        <begin position="387"/>
        <end position="405"/>
    </location>
</feature>
<dbReference type="InterPro" id="IPR040202">
    <property type="entry name" value="Brl1/Brr6"/>
</dbReference>
<dbReference type="GO" id="GO:0006998">
    <property type="term" value="P:nuclear envelope organization"/>
    <property type="evidence" value="ECO:0007669"/>
    <property type="project" value="InterPro"/>
</dbReference>
<dbReference type="PANTHER" id="PTHR28136:SF1">
    <property type="entry name" value="NUCLEUS EXPORT PROTEIN BRL1"/>
    <property type="match status" value="1"/>
</dbReference>
<accession>A0A078AGQ9</accession>
<dbReference type="EMBL" id="CCKQ01009873">
    <property type="protein sequence ID" value="CDW81379.1"/>
    <property type="molecule type" value="Genomic_DNA"/>
</dbReference>
<dbReference type="Pfam" id="PF10104">
    <property type="entry name" value="Brr6_like_C_C"/>
    <property type="match status" value="1"/>
</dbReference>
<dbReference type="Proteomes" id="UP000039865">
    <property type="component" value="Unassembled WGS sequence"/>
</dbReference>
<gene>
    <name evidence="4" type="primary">Contig17872.g18994</name>
    <name evidence="4" type="ORF">STYLEM_10394</name>
</gene>
<dbReference type="PANTHER" id="PTHR28136">
    <property type="entry name" value="NUCLEUS EXPORT PROTEIN BRR6"/>
    <property type="match status" value="1"/>
</dbReference>
<dbReference type="InParanoid" id="A0A078AGQ9"/>
<keyword evidence="2" id="KW-0472">Membrane</keyword>
<evidence type="ECO:0000313" key="5">
    <source>
        <dbReference type="Proteomes" id="UP000039865"/>
    </source>
</evidence>
<dbReference type="GO" id="GO:0055088">
    <property type="term" value="P:lipid homeostasis"/>
    <property type="evidence" value="ECO:0007669"/>
    <property type="project" value="InterPro"/>
</dbReference>
<feature type="region of interest" description="Disordered" evidence="1">
    <location>
        <begin position="18"/>
        <end position="71"/>
    </location>
</feature>
<evidence type="ECO:0000256" key="2">
    <source>
        <dbReference type="SAM" id="Phobius"/>
    </source>
</evidence>
<feature type="region of interest" description="Disordered" evidence="1">
    <location>
        <begin position="98"/>
        <end position="143"/>
    </location>
</feature>
<feature type="region of interest" description="Disordered" evidence="1">
    <location>
        <begin position="228"/>
        <end position="267"/>
    </location>
</feature>